<dbReference type="Proteomes" id="UP000054217">
    <property type="component" value="Unassembled WGS sequence"/>
</dbReference>
<dbReference type="GO" id="GO:0006829">
    <property type="term" value="P:zinc ion transport"/>
    <property type="evidence" value="ECO:0007669"/>
    <property type="project" value="InterPro"/>
</dbReference>
<name>A0A0C3IRM0_PISTI</name>
<organism evidence="8 9">
    <name type="scientific">Pisolithus tinctorius Marx 270</name>
    <dbReference type="NCBI Taxonomy" id="870435"/>
    <lineage>
        <taxon>Eukaryota</taxon>
        <taxon>Fungi</taxon>
        <taxon>Dikarya</taxon>
        <taxon>Basidiomycota</taxon>
        <taxon>Agaricomycotina</taxon>
        <taxon>Agaricomycetes</taxon>
        <taxon>Agaricomycetidae</taxon>
        <taxon>Boletales</taxon>
        <taxon>Sclerodermatineae</taxon>
        <taxon>Pisolithaceae</taxon>
        <taxon>Pisolithus</taxon>
    </lineage>
</organism>
<evidence type="ECO:0000313" key="8">
    <source>
        <dbReference type="EMBL" id="KIN99572.1"/>
    </source>
</evidence>
<feature type="transmembrane region" description="Helical" evidence="7">
    <location>
        <begin position="139"/>
        <end position="158"/>
    </location>
</feature>
<reference evidence="8 9" key="1">
    <citation type="submission" date="2014-04" db="EMBL/GenBank/DDBJ databases">
        <authorList>
            <consortium name="DOE Joint Genome Institute"/>
            <person name="Kuo A."/>
            <person name="Kohler A."/>
            <person name="Costa M.D."/>
            <person name="Nagy L.G."/>
            <person name="Floudas D."/>
            <person name="Copeland A."/>
            <person name="Barry K.W."/>
            <person name="Cichocki N."/>
            <person name="Veneault-Fourrey C."/>
            <person name="LaButti K."/>
            <person name="Lindquist E.A."/>
            <person name="Lipzen A."/>
            <person name="Lundell T."/>
            <person name="Morin E."/>
            <person name="Murat C."/>
            <person name="Sun H."/>
            <person name="Tunlid A."/>
            <person name="Henrissat B."/>
            <person name="Grigoriev I.V."/>
            <person name="Hibbett D.S."/>
            <person name="Martin F."/>
            <person name="Nordberg H.P."/>
            <person name="Cantor M.N."/>
            <person name="Hua S.X."/>
        </authorList>
    </citation>
    <scope>NUCLEOTIDE SEQUENCE [LARGE SCALE GENOMIC DNA]</scope>
    <source>
        <strain evidence="8 9">Marx 270</strain>
    </source>
</reference>
<proteinExistence type="predicted"/>
<comment type="subcellular location">
    <subcellularLocation>
        <location evidence="1">Endomembrane system</location>
        <topology evidence="1">Multi-pass membrane protein</topology>
    </subcellularLocation>
    <subcellularLocation>
        <location evidence="2">Golgi apparatus membrane</location>
    </subcellularLocation>
</comment>
<protein>
    <recommendedName>
        <fullName evidence="10">Zinc/iron permease</fullName>
    </recommendedName>
</protein>
<dbReference type="HOGENOM" id="CLU_028824_2_0_1"/>
<gene>
    <name evidence="8" type="ORF">M404DRAFT_1004511</name>
</gene>
<dbReference type="GO" id="GO:0046873">
    <property type="term" value="F:metal ion transmembrane transporter activity"/>
    <property type="evidence" value="ECO:0007669"/>
    <property type="project" value="InterPro"/>
</dbReference>
<evidence type="ECO:0000256" key="4">
    <source>
        <dbReference type="ARBA" id="ARBA00022989"/>
    </source>
</evidence>
<reference evidence="9" key="2">
    <citation type="submission" date="2015-01" db="EMBL/GenBank/DDBJ databases">
        <title>Evolutionary Origins and Diversification of the Mycorrhizal Mutualists.</title>
        <authorList>
            <consortium name="DOE Joint Genome Institute"/>
            <consortium name="Mycorrhizal Genomics Consortium"/>
            <person name="Kohler A."/>
            <person name="Kuo A."/>
            <person name="Nagy L.G."/>
            <person name="Floudas D."/>
            <person name="Copeland A."/>
            <person name="Barry K.W."/>
            <person name="Cichocki N."/>
            <person name="Veneault-Fourrey C."/>
            <person name="LaButti K."/>
            <person name="Lindquist E.A."/>
            <person name="Lipzen A."/>
            <person name="Lundell T."/>
            <person name="Morin E."/>
            <person name="Murat C."/>
            <person name="Riley R."/>
            <person name="Ohm R."/>
            <person name="Sun H."/>
            <person name="Tunlid A."/>
            <person name="Henrissat B."/>
            <person name="Grigoriev I.V."/>
            <person name="Hibbett D.S."/>
            <person name="Martin F."/>
        </authorList>
    </citation>
    <scope>NUCLEOTIDE SEQUENCE [LARGE SCALE GENOMIC DNA]</scope>
    <source>
        <strain evidence="9">Marx 270</strain>
    </source>
</reference>
<evidence type="ECO:0008006" key="10">
    <source>
        <dbReference type="Google" id="ProtNLM"/>
    </source>
</evidence>
<evidence type="ECO:0000256" key="6">
    <source>
        <dbReference type="ARBA" id="ARBA00023136"/>
    </source>
</evidence>
<evidence type="ECO:0000256" key="3">
    <source>
        <dbReference type="ARBA" id="ARBA00022692"/>
    </source>
</evidence>
<keyword evidence="5" id="KW-0333">Golgi apparatus</keyword>
<dbReference type="AlphaFoldDB" id="A0A0C3IRM0"/>
<feature type="transmembrane region" description="Helical" evidence="7">
    <location>
        <begin position="102"/>
        <end position="127"/>
    </location>
</feature>
<dbReference type="InterPro" id="IPR045891">
    <property type="entry name" value="ZIP9"/>
</dbReference>
<dbReference type="PANTHER" id="PTHR16133:SF0">
    <property type="entry name" value="ZINC_IRON REGULATED TRANSPORTER-RELATED PROTEIN 102B, ISOFORM E"/>
    <property type="match status" value="1"/>
</dbReference>
<feature type="transmembrane region" description="Helical" evidence="7">
    <location>
        <begin position="170"/>
        <end position="187"/>
    </location>
</feature>
<feature type="transmembrane region" description="Helical" evidence="7">
    <location>
        <begin position="207"/>
        <end position="227"/>
    </location>
</feature>
<keyword evidence="3 7" id="KW-0812">Transmembrane</keyword>
<dbReference type="InterPro" id="IPR003689">
    <property type="entry name" value="ZIP"/>
</dbReference>
<dbReference type="OrthoDB" id="19859at2759"/>
<keyword evidence="9" id="KW-1185">Reference proteome</keyword>
<dbReference type="Pfam" id="PF02535">
    <property type="entry name" value="Zip"/>
    <property type="match status" value="1"/>
</dbReference>
<dbReference type="PANTHER" id="PTHR16133">
    <property type="entry name" value="SOLUTE CARRIER FAMILY 39 ZINC TRANSPORTER , MEMBER 9-RELATED"/>
    <property type="match status" value="1"/>
</dbReference>
<evidence type="ECO:0000256" key="5">
    <source>
        <dbReference type="ARBA" id="ARBA00023034"/>
    </source>
</evidence>
<keyword evidence="6 7" id="KW-0472">Membrane</keyword>
<feature type="transmembrane region" description="Helical" evidence="7">
    <location>
        <begin position="72"/>
        <end position="90"/>
    </location>
</feature>
<evidence type="ECO:0000256" key="2">
    <source>
        <dbReference type="ARBA" id="ARBA00004394"/>
    </source>
</evidence>
<dbReference type="EMBL" id="KN832003">
    <property type="protein sequence ID" value="KIN99572.1"/>
    <property type="molecule type" value="Genomic_DNA"/>
</dbReference>
<dbReference type="InParanoid" id="A0A0C3IRM0"/>
<evidence type="ECO:0000313" key="9">
    <source>
        <dbReference type="Proteomes" id="UP000054217"/>
    </source>
</evidence>
<keyword evidence="4 7" id="KW-1133">Transmembrane helix</keyword>
<sequence length="231" mass="24560">MLFVEEYFSSHAATTLLLPHHQVHGAAAQGDTFQIDLEELEREQGISVPSVGSRPPPAGPRHFGSDDAFRRVFPLSLGLVVHALVDGYALGVSSTADEGSSALSFIVFLAIIVHKAPTALALTTSLLSRSLPVMECKKHLLAFSLATPVGAILSYLLFSLPFMNQRLGPGVPLLFSGGTFLYVATVLQHTAERAPEPSLATGGINKVVRSVILVVGMFFPLVVSQLVGHGH</sequence>
<evidence type="ECO:0000256" key="7">
    <source>
        <dbReference type="SAM" id="Phobius"/>
    </source>
</evidence>
<dbReference type="GO" id="GO:0000139">
    <property type="term" value="C:Golgi membrane"/>
    <property type="evidence" value="ECO:0007669"/>
    <property type="project" value="UniProtKB-SubCell"/>
</dbReference>
<accession>A0A0C3IRM0</accession>
<evidence type="ECO:0000256" key="1">
    <source>
        <dbReference type="ARBA" id="ARBA00004127"/>
    </source>
</evidence>